<accession>A0A8H4JIL7</accession>
<organism evidence="1 2">
    <name type="scientific">Fusarium austroafricanum</name>
    <dbReference type="NCBI Taxonomy" id="2364996"/>
    <lineage>
        <taxon>Eukaryota</taxon>
        <taxon>Fungi</taxon>
        <taxon>Dikarya</taxon>
        <taxon>Ascomycota</taxon>
        <taxon>Pezizomycotina</taxon>
        <taxon>Sordariomycetes</taxon>
        <taxon>Hypocreomycetidae</taxon>
        <taxon>Hypocreales</taxon>
        <taxon>Nectriaceae</taxon>
        <taxon>Fusarium</taxon>
        <taxon>Fusarium concolor species complex</taxon>
    </lineage>
</organism>
<gene>
    <name evidence="1" type="ORF">F53441_14205</name>
</gene>
<reference evidence="1" key="1">
    <citation type="submission" date="2020-01" db="EMBL/GenBank/DDBJ databases">
        <title>Identification and distribution of gene clusters putatively required for synthesis of sphingolipid metabolism inhibitors in phylogenetically diverse species of the filamentous fungus Fusarium.</title>
        <authorList>
            <person name="Kim H.-S."/>
            <person name="Busman M."/>
            <person name="Brown D.W."/>
            <person name="Divon H."/>
            <person name="Uhlig S."/>
            <person name="Proctor R.H."/>
        </authorList>
    </citation>
    <scope>NUCLEOTIDE SEQUENCE</scope>
    <source>
        <strain evidence="1">NRRL 53441</strain>
    </source>
</reference>
<keyword evidence="2" id="KW-1185">Reference proteome</keyword>
<evidence type="ECO:0000313" key="1">
    <source>
        <dbReference type="EMBL" id="KAF4425057.1"/>
    </source>
</evidence>
<protein>
    <submittedName>
        <fullName evidence="1">Uncharacterized protein</fullName>
    </submittedName>
</protein>
<dbReference type="OrthoDB" id="4499616at2759"/>
<name>A0A8H4JIL7_9HYPO</name>
<proteinExistence type="predicted"/>
<comment type="caution">
    <text evidence="1">The sequence shown here is derived from an EMBL/GenBank/DDBJ whole genome shotgun (WGS) entry which is preliminary data.</text>
</comment>
<dbReference type="EMBL" id="JAADJG010001109">
    <property type="protein sequence ID" value="KAF4425057.1"/>
    <property type="molecule type" value="Genomic_DNA"/>
</dbReference>
<dbReference type="Proteomes" id="UP000605986">
    <property type="component" value="Unassembled WGS sequence"/>
</dbReference>
<evidence type="ECO:0000313" key="2">
    <source>
        <dbReference type="Proteomes" id="UP000605986"/>
    </source>
</evidence>
<sequence length="146" mass="16371">MPGGRPADLPAQEDVTQTHIWTPDATGLVRDAWAVILSTVFTDAEGFMKRIKIIRESGRAGIDVAHLDSPRLNFFVHEVKASSHSTSNQSLARCKEQLMGYLSTLPNANSQRLWGALCIGKNVQFYYFRNGELEAHEAMLRIDRQL</sequence>
<dbReference type="AlphaFoldDB" id="A0A8H4JIL7"/>